<evidence type="ECO:0000313" key="2">
    <source>
        <dbReference type="Proteomes" id="UP000324832"/>
    </source>
</evidence>
<protein>
    <submittedName>
        <fullName evidence="1">Uncharacterized protein</fullName>
    </submittedName>
</protein>
<reference evidence="1 2" key="1">
    <citation type="submission" date="2017-07" db="EMBL/GenBank/DDBJ databases">
        <authorList>
            <person name="Talla V."/>
            <person name="Backstrom N."/>
        </authorList>
    </citation>
    <scope>NUCLEOTIDE SEQUENCE [LARGE SCALE GENOMIC DNA]</scope>
</reference>
<gene>
    <name evidence="1" type="ORF">LSINAPIS_LOCUS4003</name>
</gene>
<proteinExistence type="predicted"/>
<dbReference type="EMBL" id="FZQP02001015">
    <property type="protein sequence ID" value="VVC91300.1"/>
    <property type="molecule type" value="Genomic_DNA"/>
</dbReference>
<sequence>MSVPVLRRRRQLAKLQNISENDLLILTLTNGKKLVVTSDKYHGIISLDMYKCVLCNKEFEFNYSNKEFHKKSNKHKKLLATYPHILDPETNYCTICGVCMSSKVVKRHISTEAHKTGINKASARSFQYKPFENDTE</sequence>
<name>A0A5E4PZ48_9NEOP</name>
<evidence type="ECO:0000313" key="1">
    <source>
        <dbReference type="EMBL" id="VVC91300.1"/>
    </source>
</evidence>
<keyword evidence="2" id="KW-1185">Reference proteome</keyword>
<dbReference type="AlphaFoldDB" id="A0A5E4PZ48"/>
<accession>A0A5E4PZ48</accession>
<dbReference type="Proteomes" id="UP000324832">
    <property type="component" value="Unassembled WGS sequence"/>
</dbReference>
<organism evidence="1 2">
    <name type="scientific">Leptidea sinapis</name>
    <dbReference type="NCBI Taxonomy" id="189913"/>
    <lineage>
        <taxon>Eukaryota</taxon>
        <taxon>Metazoa</taxon>
        <taxon>Ecdysozoa</taxon>
        <taxon>Arthropoda</taxon>
        <taxon>Hexapoda</taxon>
        <taxon>Insecta</taxon>
        <taxon>Pterygota</taxon>
        <taxon>Neoptera</taxon>
        <taxon>Endopterygota</taxon>
        <taxon>Lepidoptera</taxon>
        <taxon>Glossata</taxon>
        <taxon>Ditrysia</taxon>
        <taxon>Papilionoidea</taxon>
        <taxon>Pieridae</taxon>
        <taxon>Dismorphiinae</taxon>
        <taxon>Leptidea</taxon>
    </lineage>
</organism>